<dbReference type="EMBL" id="CM056813">
    <property type="protein sequence ID" value="KAJ8639857.1"/>
    <property type="molecule type" value="Genomic_DNA"/>
</dbReference>
<sequence length="197" mass="20840">MNQPLCPAQSRLSLHLAFSPANNPLRLLLAVPPGSTLPCNSHDHHPPVMHAATLHLPAQRPSSSLNPVATDSQQPSLTPVTDLLPFSPPPAAVNGQVLLLSQRLCAAPFSCGQPASHSLQTQSSGQIFSLSFTSRSTYNRPCPPAAANHSSSSPCNWSRSNFPLHRQPAASPTAASSSSCYCSFSSLHSARPALFYT</sequence>
<evidence type="ECO:0000313" key="1">
    <source>
        <dbReference type="EMBL" id="KAJ8639857.1"/>
    </source>
</evidence>
<dbReference type="Proteomes" id="UP001234297">
    <property type="component" value="Chromosome 5"/>
</dbReference>
<proteinExistence type="predicted"/>
<comment type="caution">
    <text evidence="1">The sequence shown here is derived from an EMBL/GenBank/DDBJ whole genome shotgun (WGS) entry which is preliminary data.</text>
</comment>
<evidence type="ECO:0000313" key="2">
    <source>
        <dbReference type="Proteomes" id="UP001234297"/>
    </source>
</evidence>
<protein>
    <submittedName>
        <fullName evidence="1">Uncharacterized protein</fullName>
    </submittedName>
</protein>
<gene>
    <name evidence="1" type="ORF">MRB53_016551</name>
</gene>
<reference evidence="1 2" key="1">
    <citation type="journal article" date="2022" name="Hortic Res">
        <title>A haplotype resolved chromosomal level avocado genome allows analysis of novel avocado genes.</title>
        <authorList>
            <person name="Nath O."/>
            <person name="Fletcher S.J."/>
            <person name="Hayward A."/>
            <person name="Shaw L.M."/>
            <person name="Masouleh A.K."/>
            <person name="Furtado A."/>
            <person name="Henry R.J."/>
            <person name="Mitter N."/>
        </authorList>
    </citation>
    <scope>NUCLEOTIDE SEQUENCE [LARGE SCALE GENOMIC DNA]</scope>
    <source>
        <strain evidence="2">cv. Hass</strain>
    </source>
</reference>
<name>A0ACC2M3S8_PERAE</name>
<accession>A0ACC2M3S8</accession>
<organism evidence="1 2">
    <name type="scientific">Persea americana</name>
    <name type="common">Avocado</name>
    <dbReference type="NCBI Taxonomy" id="3435"/>
    <lineage>
        <taxon>Eukaryota</taxon>
        <taxon>Viridiplantae</taxon>
        <taxon>Streptophyta</taxon>
        <taxon>Embryophyta</taxon>
        <taxon>Tracheophyta</taxon>
        <taxon>Spermatophyta</taxon>
        <taxon>Magnoliopsida</taxon>
        <taxon>Magnoliidae</taxon>
        <taxon>Laurales</taxon>
        <taxon>Lauraceae</taxon>
        <taxon>Persea</taxon>
    </lineage>
</organism>
<keyword evidence="2" id="KW-1185">Reference proteome</keyword>